<protein>
    <submittedName>
        <fullName evidence="1">Uncharacterized protein</fullName>
    </submittedName>
</protein>
<keyword evidence="2" id="KW-1185">Reference proteome</keyword>
<gene>
    <name evidence="1" type="ORF">N475_05235</name>
</gene>
<dbReference type="Proteomes" id="UP000076643">
    <property type="component" value="Unassembled WGS sequence"/>
</dbReference>
<comment type="caution">
    <text evidence="1">The sequence shown here is derived from an EMBL/GenBank/DDBJ whole genome shotgun (WGS) entry which is preliminary data.</text>
</comment>
<dbReference type="EMBL" id="AUYB01000158">
    <property type="protein sequence ID" value="KZN29702.1"/>
    <property type="molecule type" value="Genomic_DNA"/>
</dbReference>
<dbReference type="RefSeq" id="WP_063358617.1">
    <property type="nucleotide sequence ID" value="NZ_AQHB01000049.1"/>
</dbReference>
<reference evidence="1 2" key="1">
    <citation type="submission" date="2013-07" db="EMBL/GenBank/DDBJ databases">
        <title>Comparative Genomic and Metabolomic Analysis of Twelve Strains of Pseudoalteromonas luteoviolacea.</title>
        <authorList>
            <person name="Vynne N.G."/>
            <person name="Mansson M."/>
            <person name="Gram L."/>
        </authorList>
    </citation>
    <scope>NUCLEOTIDE SEQUENCE [LARGE SCALE GENOMIC DNA]</scope>
    <source>
        <strain evidence="1 2">DSM 6061</strain>
    </source>
</reference>
<evidence type="ECO:0000313" key="2">
    <source>
        <dbReference type="Proteomes" id="UP000076643"/>
    </source>
</evidence>
<evidence type="ECO:0000313" key="1">
    <source>
        <dbReference type="EMBL" id="KZN29702.1"/>
    </source>
</evidence>
<dbReference type="PATRIC" id="fig|1365250.3.peg.5095"/>
<accession>A0A166U9J3</accession>
<proteinExistence type="predicted"/>
<name>A0A166U9J3_9GAMM</name>
<sequence length="144" mass="16757">MCAIEYSYKNWKNNSDLNLVCEKLLDNANVDIIFTNFPFSVSLIFFVIGSDIKVTFICSEIESFHLDKGWDDSPLYVVLETNVKAPKKNRHLNQPDHEFSCMEHDGYLWEINVMPDVNLNIKCLSFEWRIDRVTEKEVALFNAG</sequence>
<organism evidence="1 2">
    <name type="scientific">Pseudoalteromonas luteoviolacea DSM 6061</name>
    <dbReference type="NCBI Taxonomy" id="1365250"/>
    <lineage>
        <taxon>Bacteria</taxon>
        <taxon>Pseudomonadati</taxon>
        <taxon>Pseudomonadota</taxon>
        <taxon>Gammaproteobacteria</taxon>
        <taxon>Alteromonadales</taxon>
        <taxon>Pseudoalteromonadaceae</taxon>
        <taxon>Pseudoalteromonas</taxon>
    </lineage>
</organism>
<dbReference type="AlphaFoldDB" id="A0A166U9J3"/>